<reference evidence="1" key="1">
    <citation type="journal article" date="2013" name="Genome Biol.">
        <title>Draft genome of the mountain pine beetle, Dendroctonus ponderosae Hopkins, a major forest pest.</title>
        <authorList>
            <person name="Keeling C.I."/>
            <person name="Yuen M.M."/>
            <person name="Liao N.Y."/>
            <person name="Docking T.R."/>
            <person name="Chan S.K."/>
            <person name="Taylor G.A."/>
            <person name="Palmquist D.L."/>
            <person name="Jackman S.D."/>
            <person name="Nguyen A."/>
            <person name="Li M."/>
            <person name="Henderson H."/>
            <person name="Janes J.K."/>
            <person name="Zhao Y."/>
            <person name="Pandoh P."/>
            <person name="Moore R."/>
            <person name="Sperling F.A."/>
            <person name="Huber D.P."/>
            <person name="Birol I."/>
            <person name="Jones S.J."/>
            <person name="Bohlmann J."/>
        </authorList>
    </citation>
    <scope>NUCLEOTIDE SEQUENCE</scope>
</reference>
<name>N6U3A1_DENPD</name>
<feature type="non-terminal residue" evidence="1">
    <location>
        <position position="1"/>
    </location>
</feature>
<organism evidence="1">
    <name type="scientific">Dendroctonus ponderosae</name>
    <name type="common">Mountain pine beetle</name>
    <dbReference type="NCBI Taxonomy" id="77166"/>
    <lineage>
        <taxon>Eukaryota</taxon>
        <taxon>Metazoa</taxon>
        <taxon>Ecdysozoa</taxon>
        <taxon>Arthropoda</taxon>
        <taxon>Hexapoda</taxon>
        <taxon>Insecta</taxon>
        <taxon>Pterygota</taxon>
        <taxon>Neoptera</taxon>
        <taxon>Endopterygota</taxon>
        <taxon>Coleoptera</taxon>
        <taxon>Polyphaga</taxon>
        <taxon>Cucujiformia</taxon>
        <taxon>Curculionidae</taxon>
        <taxon>Scolytinae</taxon>
        <taxon>Dendroctonus</taxon>
    </lineage>
</organism>
<dbReference type="HOGENOM" id="CLU_2443099_0_0_1"/>
<protein>
    <submittedName>
        <fullName evidence="1">Uncharacterized protein</fullName>
    </submittedName>
</protein>
<dbReference type="OrthoDB" id="6147874at2759"/>
<sequence length="90" mass="9985">MLASLLVVWGVFGAAISQQLISPCPKIFQYEKRPEEPDRWYGTAVLTGSQDLVGVWFRVVLDSTALQLGRVNLGIFGFSDWALNNEILGN</sequence>
<dbReference type="AlphaFoldDB" id="N6U3A1"/>
<dbReference type="EMBL" id="KB741021">
    <property type="protein sequence ID" value="ENN75081.1"/>
    <property type="molecule type" value="Genomic_DNA"/>
</dbReference>
<proteinExistence type="predicted"/>
<accession>N6U3A1</accession>
<evidence type="ECO:0000313" key="1">
    <source>
        <dbReference type="EMBL" id="ENN75081.1"/>
    </source>
</evidence>
<gene>
    <name evidence="1" type="ORF">YQE_08394</name>
</gene>